<feature type="region of interest" description="Disordered" evidence="1">
    <location>
        <begin position="80"/>
        <end position="99"/>
    </location>
</feature>
<feature type="compositionally biased region" description="Basic and acidic residues" evidence="1">
    <location>
        <begin position="81"/>
        <end position="98"/>
    </location>
</feature>
<feature type="compositionally biased region" description="Low complexity" evidence="1">
    <location>
        <begin position="161"/>
        <end position="172"/>
    </location>
</feature>
<protein>
    <submittedName>
        <fullName evidence="2">Uncharacterized protein</fullName>
    </submittedName>
</protein>
<reference evidence="2 3" key="1">
    <citation type="submission" date="2024-01" db="EMBL/GenBank/DDBJ databases">
        <title>Genome assemblies of Stephania.</title>
        <authorList>
            <person name="Yang L."/>
        </authorList>
    </citation>
    <scope>NUCLEOTIDE SEQUENCE [LARGE SCALE GENOMIC DNA]</scope>
    <source>
        <strain evidence="2">JXDWG</strain>
        <tissue evidence="2">Leaf</tissue>
    </source>
</reference>
<evidence type="ECO:0000313" key="2">
    <source>
        <dbReference type="EMBL" id="KAK9148573.1"/>
    </source>
</evidence>
<proteinExistence type="predicted"/>
<comment type="caution">
    <text evidence="2">The sequence shown here is derived from an EMBL/GenBank/DDBJ whole genome shotgun (WGS) entry which is preliminary data.</text>
</comment>
<organism evidence="2 3">
    <name type="scientific">Stephania cephalantha</name>
    <dbReference type="NCBI Taxonomy" id="152367"/>
    <lineage>
        <taxon>Eukaryota</taxon>
        <taxon>Viridiplantae</taxon>
        <taxon>Streptophyta</taxon>
        <taxon>Embryophyta</taxon>
        <taxon>Tracheophyta</taxon>
        <taxon>Spermatophyta</taxon>
        <taxon>Magnoliopsida</taxon>
        <taxon>Ranunculales</taxon>
        <taxon>Menispermaceae</taxon>
        <taxon>Menispermoideae</taxon>
        <taxon>Cissampelideae</taxon>
        <taxon>Stephania</taxon>
    </lineage>
</organism>
<dbReference type="EMBL" id="JBBNAG010000003">
    <property type="protein sequence ID" value="KAK9148573.1"/>
    <property type="molecule type" value="Genomic_DNA"/>
</dbReference>
<feature type="region of interest" description="Disordered" evidence="1">
    <location>
        <begin position="144"/>
        <end position="172"/>
    </location>
</feature>
<evidence type="ECO:0000313" key="3">
    <source>
        <dbReference type="Proteomes" id="UP001419268"/>
    </source>
</evidence>
<accession>A0AAP0K9K5</accession>
<feature type="compositionally biased region" description="Basic and acidic residues" evidence="1">
    <location>
        <begin position="148"/>
        <end position="160"/>
    </location>
</feature>
<keyword evidence="3" id="KW-1185">Reference proteome</keyword>
<dbReference type="AlphaFoldDB" id="A0AAP0K9K5"/>
<dbReference type="Proteomes" id="UP001419268">
    <property type="component" value="Unassembled WGS sequence"/>
</dbReference>
<gene>
    <name evidence="2" type="ORF">Scep_007330</name>
</gene>
<name>A0AAP0K9K5_9MAGN</name>
<evidence type="ECO:0000256" key="1">
    <source>
        <dbReference type="SAM" id="MobiDB-lite"/>
    </source>
</evidence>
<sequence>MCRDNVAWRTLIAPSQKALSVYMSTSTCPRGPMWTHYTDSAFAEGAIRVHVGKIGFSRSTWTWKTRDILIAPSAKALSVEPRQRREEEGGAAERRTAESGRVWRVAETSVELGGGIGARSGVSQQQQRQWCVVACGGPVVRQNSGDGQWRRDLRRREREGASNAAAAASMQQ</sequence>